<evidence type="ECO:0000313" key="7">
    <source>
        <dbReference type="EMBL" id="MFC5382182.1"/>
    </source>
</evidence>
<dbReference type="SMART" id="SM00640">
    <property type="entry name" value="Glyco_32"/>
    <property type="match status" value="1"/>
</dbReference>
<dbReference type="InterPro" id="IPR013320">
    <property type="entry name" value="ConA-like_dom_sf"/>
</dbReference>
<protein>
    <submittedName>
        <fullName evidence="7">GH32 C-terminal domain-containing protein</fullName>
    </submittedName>
</protein>
<dbReference type="CDD" id="cd18622">
    <property type="entry name" value="GH32_Inu-like"/>
    <property type="match status" value="1"/>
</dbReference>
<feature type="domain" description="Glycosyl hydrolase family 32 C-terminal" evidence="6">
    <location>
        <begin position="701"/>
        <end position="850"/>
    </location>
</feature>
<evidence type="ECO:0000256" key="2">
    <source>
        <dbReference type="ARBA" id="ARBA00022801"/>
    </source>
</evidence>
<name>A0ABW0GQA2_9MICO</name>
<evidence type="ECO:0000256" key="3">
    <source>
        <dbReference type="ARBA" id="ARBA00023295"/>
    </source>
</evidence>
<comment type="similarity">
    <text evidence="1">Belongs to the glycosyl hydrolase 32 family.</text>
</comment>
<evidence type="ECO:0000259" key="5">
    <source>
        <dbReference type="Pfam" id="PF00251"/>
    </source>
</evidence>
<comment type="caution">
    <text evidence="7">The sequence shown here is derived from an EMBL/GenBank/DDBJ whole genome shotgun (WGS) entry which is preliminary data.</text>
</comment>
<feature type="domain" description="Glycosyl hydrolase family 32 N-terminal" evidence="5">
    <location>
        <begin position="625"/>
        <end position="688"/>
    </location>
</feature>
<dbReference type="PANTHER" id="PTHR42800:SF1">
    <property type="entry name" value="EXOINULINASE INUD (AFU_ORTHOLOGUE AFUA_5G00480)"/>
    <property type="match status" value="1"/>
</dbReference>
<accession>A0ABW0GQA2</accession>
<dbReference type="InterPro" id="IPR001362">
    <property type="entry name" value="Glyco_hydro_32"/>
</dbReference>
<dbReference type="SUPFAM" id="SSF75005">
    <property type="entry name" value="Arabinanase/levansucrase/invertase"/>
    <property type="match status" value="1"/>
</dbReference>
<dbReference type="InterPro" id="IPR023296">
    <property type="entry name" value="Glyco_hydro_beta-prop_sf"/>
</dbReference>
<evidence type="ECO:0000256" key="1">
    <source>
        <dbReference type="ARBA" id="ARBA00009902"/>
    </source>
</evidence>
<feature type="domain" description="Glycosyl hydrolase family 32 N-terminal" evidence="5">
    <location>
        <begin position="49"/>
        <end position="291"/>
    </location>
</feature>
<keyword evidence="8" id="KW-1185">Reference proteome</keyword>
<evidence type="ECO:0000256" key="4">
    <source>
        <dbReference type="SAM" id="SignalP"/>
    </source>
</evidence>
<dbReference type="Pfam" id="PF00251">
    <property type="entry name" value="Glyco_hydro_32N"/>
    <property type="match status" value="2"/>
</dbReference>
<keyword evidence="2" id="KW-0378">Hydrolase</keyword>
<dbReference type="InterPro" id="IPR018053">
    <property type="entry name" value="Glyco_hydro_32_AS"/>
</dbReference>
<sequence length="852" mass="91755">MRTTRVTAALVAVAAVLVTAPATARPPTTPGATGSGASTDHELFRPAYHFSPRENWLNDPNGLVHKDGEYHLFFQYNPEGDRWGNMSWGHAVSRDLTSWQELPVALEGSPQERIFSGGVVVDHANTSGFGEPGNPAMVAVYTSWYEDSTRHQAQSLAYSLDDGRTWTRYAGNPVLRAEPDGFDPYEFRDPKVFWYEPEQKWVMSLALSSARRIAFYESRDLKDWELMSTFGPAGATGGVWEVPDLFELPVDGDPTRTRWVLVVNLNPGSIAGGSGAQYFVGDFDGTTFTSDDDGSYEPPPGRVVADFEDATYGAGWTTTGTAFGDGPAAGTLPGQQKVSGFRGDGLVNSFLGGDAPTGTLTSPPFVLDRDWVNLLVGGGAHSRLPGTGDGTPPAGTVLADFEGGWDGWTVTGTAFGPEPVAGDARCQVGVTGYLGERLANSYDHYLADPCSPPPDSATGTATSPPFTVTDDHISLLVGGGPHAGTAVQLLVDGQPVRSASGRESGVLDWDSWDVSDLRGREARLRLVDTVSGGWGHVLVDHVVMGPEPASPRSRETAVHLVVDGEVVRSATGQDSETLDWVAWDVRDLRGRTARLEVVDRSSEGWGHVNVDHVVLADAPARSALERARWLDHGRDYYAAVSWEDQPDGARWTIAWMSNWQYAQDVPTSPWRGQMTVPRELTLTEIDGEVVLRQVPVASAVRTEAPSSRALDVEVDDGRRTLPVRTGDSARVDLVLHPDDSDRSGVELRAGKGVGTFVGYDSRTDELVVDRRRSGLVGFHPAFASEERARLPLGPDGSVRLTVYLDRSSVEVVADDGLVLVTDLVFPPAGSDRVRVVAEGGTARVTGLRVTPM</sequence>
<dbReference type="EMBL" id="JBHSLD010000014">
    <property type="protein sequence ID" value="MFC5382182.1"/>
    <property type="molecule type" value="Genomic_DNA"/>
</dbReference>
<evidence type="ECO:0000313" key="8">
    <source>
        <dbReference type="Proteomes" id="UP001596122"/>
    </source>
</evidence>
<dbReference type="Gene3D" id="2.60.120.560">
    <property type="entry name" value="Exo-inulinase, domain 1"/>
    <property type="match status" value="1"/>
</dbReference>
<dbReference type="PANTHER" id="PTHR42800">
    <property type="entry name" value="EXOINULINASE INUD (AFU_ORTHOLOGUE AFUA_5G00480)"/>
    <property type="match status" value="1"/>
</dbReference>
<dbReference type="Proteomes" id="UP001596122">
    <property type="component" value="Unassembled WGS sequence"/>
</dbReference>
<dbReference type="SUPFAM" id="SSF49899">
    <property type="entry name" value="Concanavalin A-like lectins/glucanases"/>
    <property type="match status" value="1"/>
</dbReference>
<proteinExistence type="inferred from homology"/>
<reference evidence="8" key="1">
    <citation type="journal article" date="2019" name="Int. J. Syst. Evol. Microbiol.">
        <title>The Global Catalogue of Microorganisms (GCM) 10K type strain sequencing project: providing services to taxonomists for standard genome sequencing and annotation.</title>
        <authorList>
            <consortium name="The Broad Institute Genomics Platform"/>
            <consortium name="The Broad Institute Genome Sequencing Center for Infectious Disease"/>
            <person name="Wu L."/>
            <person name="Ma J."/>
        </authorList>
    </citation>
    <scope>NUCLEOTIDE SEQUENCE [LARGE SCALE GENOMIC DNA]</scope>
    <source>
        <strain evidence="8">CCUG 43114</strain>
    </source>
</reference>
<keyword evidence="4" id="KW-0732">Signal</keyword>
<dbReference type="PROSITE" id="PS00609">
    <property type="entry name" value="GLYCOSYL_HYDROL_F32"/>
    <property type="match status" value="1"/>
</dbReference>
<dbReference type="InterPro" id="IPR013148">
    <property type="entry name" value="Glyco_hydro_32_N"/>
</dbReference>
<feature type="chain" id="PRO_5045417506" evidence="4">
    <location>
        <begin position="25"/>
        <end position="852"/>
    </location>
</feature>
<gene>
    <name evidence="7" type="ORF">ACFPJ6_15545</name>
</gene>
<dbReference type="RefSeq" id="WP_340269671.1">
    <property type="nucleotide sequence ID" value="NZ_JBBEOG010000005.1"/>
</dbReference>
<dbReference type="Gene3D" id="2.115.10.20">
    <property type="entry name" value="Glycosyl hydrolase domain, family 43"/>
    <property type="match status" value="2"/>
</dbReference>
<feature type="signal peptide" evidence="4">
    <location>
        <begin position="1"/>
        <end position="24"/>
    </location>
</feature>
<organism evidence="7 8">
    <name type="scientific">Aquipuribacter nitratireducens</name>
    <dbReference type="NCBI Taxonomy" id="650104"/>
    <lineage>
        <taxon>Bacteria</taxon>
        <taxon>Bacillati</taxon>
        <taxon>Actinomycetota</taxon>
        <taxon>Actinomycetes</taxon>
        <taxon>Micrococcales</taxon>
        <taxon>Intrasporangiaceae</taxon>
        <taxon>Aquipuribacter</taxon>
    </lineage>
</organism>
<dbReference type="InterPro" id="IPR013189">
    <property type="entry name" value="Glyco_hydro_32_C"/>
</dbReference>
<evidence type="ECO:0000259" key="6">
    <source>
        <dbReference type="Pfam" id="PF08244"/>
    </source>
</evidence>
<keyword evidence="3" id="KW-0326">Glycosidase</keyword>
<dbReference type="Pfam" id="PF08244">
    <property type="entry name" value="Glyco_hydro_32C"/>
    <property type="match status" value="1"/>
</dbReference>